<evidence type="ECO:0000313" key="2">
    <source>
        <dbReference type="Proteomes" id="UP001524547"/>
    </source>
</evidence>
<sequence length="310" mass="31093">MAALPLLAAVGPAARAASTIDLPGACASGSARTLHEASGPRGGGVDADNFVVRVSGLPISPADFNAGHLHIASRGRAEDTRPAALAQAATAASAALLTALAGRQPAGCDPQALRAVAAPLQAGLSHGASYDFTWSEISIHTGTTRTGARHLSLHLDGGPATGSGGDAHLTLSVDGAVSNDQAGALLPHTAEMRLSLAAASLPALLAMAPGSPPLPVRIDGITARRDETSLSGHGDARVSPDPAQAQGTATVDVSGYDALIAAAEGAGLQKARTALFLAKLVAHRKGDALSWDLDWHDGLLSVNKVPLPLR</sequence>
<dbReference type="Proteomes" id="UP001524547">
    <property type="component" value="Unassembled WGS sequence"/>
</dbReference>
<dbReference type="EMBL" id="JAMZEJ010000004">
    <property type="protein sequence ID" value="MCQ8240824.1"/>
    <property type="molecule type" value="Genomic_DNA"/>
</dbReference>
<name>A0ABT1VYM0_9PROT</name>
<dbReference type="RefSeq" id="WP_422919557.1">
    <property type="nucleotide sequence ID" value="NZ_JAMZEJ010000004.1"/>
</dbReference>
<accession>A0ABT1VYM0</accession>
<evidence type="ECO:0000313" key="1">
    <source>
        <dbReference type="EMBL" id="MCQ8240824.1"/>
    </source>
</evidence>
<keyword evidence="2" id="KW-1185">Reference proteome</keyword>
<protein>
    <submittedName>
        <fullName evidence="1">DUF2125 domain-containing protein</fullName>
    </submittedName>
</protein>
<organism evidence="1 2">
    <name type="scientific">Rhizosaccharibacter radicis</name>
    <dbReference type="NCBI Taxonomy" id="2782605"/>
    <lineage>
        <taxon>Bacteria</taxon>
        <taxon>Pseudomonadati</taxon>
        <taxon>Pseudomonadota</taxon>
        <taxon>Alphaproteobacteria</taxon>
        <taxon>Acetobacterales</taxon>
        <taxon>Acetobacteraceae</taxon>
        <taxon>Rhizosaccharibacter</taxon>
    </lineage>
</organism>
<reference evidence="1 2" key="1">
    <citation type="submission" date="2022-06" db="EMBL/GenBank/DDBJ databases">
        <title>Rhizosaccharibacter gen. nov. sp. nov. KSS12, endophytic bacteria isolated from sugarcane.</title>
        <authorList>
            <person name="Pitiwittayakul N."/>
        </authorList>
    </citation>
    <scope>NUCLEOTIDE SEQUENCE [LARGE SCALE GENOMIC DNA]</scope>
    <source>
        <strain evidence="1 2">KSS12</strain>
    </source>
</reference>
<proteinExistence type="predicted"/>
<comment type="caution">
    <text evidence="1">The sequence shown here is derived from an EMBL/GenBank/DDBJ whole genome shotgun (WGS) entry which is preliminary data.</text>
</comment>
<gene>
    <name evidence="1" type="ORF">NFI88_08240</name>
</gene>